<dbReference type="InterPro" id="IPR052535">
    <property type="entry name" value="Bacilysin_H2HPP_isomerase"/>
</dbReference>
<evidence type="ECO:0000259" key="1">
    <source>
        <dbReference type="Pfam" id="PF07883"/>
    </source>
</evidence>
<dbReference type="STRING" id="880526.GCA_000427365_01491"/>
<sequence>MENSIFFNPDTAEWLDLGGGLRRMMMGHDDRIMMVKVDFERGAVGATHSHPHSQSSLIERGVFEVTIGGRKKTLRAGDGYFVPSGVEHGAVALEAGTIVDVFAPAREDFL</sequence>
<proteinExistence type="predicted"/>
<reference evidence="2 3" key="1">
    <citation type="submission" date="2018-06" db="EMBL/GenBank/DDBJ databases">
        <authorList>
            <consortium name="Pathogen Informatics"/>
            <person name="Doyle S."/>
        </authorList>
    </citation>
    <scope>NUCLEOTIDE SEQUENCE [LARGE SCALE GENOMIC DNA]</scope>
    <source>
        <strain evidence="2 3">NCTC11190</strain>
    </source>
</reference>
<dbReference type="PANTHER" id="PTHR40112">
    <property type="entry name" value="H2HPP ISOMERASE"/>
    <property type="match status" value="1"/>
</dbReference>
<dbReference type="Pfam" id="PF07883">
    <property type="entry name" value="Cupin_2"/>
    <property type="match status" value="1"/>
</dbReference>
<gene>
    <name evidence="2" type="ORF">NCTC11190_02329</name>
</gene>
<feature type="domain" description="Cupin type-2" evidence="1">
    <location>
        <begin position="37"/>
        <end position="94"/>
    </location>
</feature>
<evidence type="ECO:0000313" key="2">
    <source>
        <dbReference type="EMBL" id="SUE35084.1"/>
    </source>
</evidence>
<dbReference type="InterPro" id="IPR011051">
    <property type="entry name" value="RmlC_Cupin_sf"/>
</dbReference>
<dbReference type="InterPro" id="IPR014710">
    <property type="entry name" value="RmlC-like_jellyroll"/>
</dbReference>
<dbReference type="OrthoDB" id="9811153at2"/>
<dbReference type="EMBL" id="UGVL01000001">
    <property type="protein sequence ID" value="SUE35084.1"/>
    <property type="molecule type" value="Genomic_DNA"/>
</dbReference>
<name>A0A379MTN5_9BACT</name>
<dbReference type="Gene3D" id="2.60.120.10">
    <property type="entry name" value="Jelly Rolls"/>
    <property type="match status" value="1"/>
</dbReference>
<dbReference type="PIRSF" id="PIRSF029883">
    <property type="entry name" value="KdgF"/>
    <property type="match status" value="1"/>
</dbReference>
<dbReference type="InterPro" id="IPR013096">
    <property type="entry name" value="Cupin_2"/>
</dbReference>
<keyword evidence="3" id="KW-1185">Reference proteome</keyword>
<accession>A0A379MTN5</accession>
<dbReference type="RefSeq" id="WP_027291159.1">
    <property type="nucleotide sequence ID" value="NZ_CALVFX010000012.1"/>
</dbReference>
<protein>
    <submittedName>
        <fullName evidence="2">Cupin domain</fullName>
    </submittedName>
</protein>
<dbReference type="CDD" id="cd02238">
    <property type="entry name" value="cupin_KdgF"/>
    <property type="match status" value="1"/>
</dbReference>
<organism evidence="2 3">
    <name type="scientific">Rikenella microfusus</name>
    <dbReference type="NCBI Taxonomy" id="28139"/>
    <lineage>
        <taxon>Bacteria</taxon>
        <taxon>Pseudomonadati</taxon>
        <taxon>Bacteroidota</taxon>
        <taxon>Bacteroidia</taxon>
        <taxon>Bacteroidales</taxon>
        <taxon>Rikenellaceae</taxon>
        <taxon>Rikenella</taxon>
    </lineage>
</organism>
<dbReference type="Proteomes" id="UP000255233">
    <property type="component" value="Unassembled WGS sequence"/>
</dbReference>
<dbReference type="AlphaFoldDB" id="A0A379MTN5"/>
<dbReference type="InterPro" id="IPR025499">
    <property type="entry name" value="KdgF"/>
</dbReference>
<evidence type="ECO:0000313" key="3">
    <source>
        <dbReference type="Proteomes" id="UP000255233"/>
    </source>
</evidence>
<dbReference type="PANTHER" id="PTHR40112:SF1">
    <property type="entry name" value="H2HPP ISOMERASE"/>
    <property type="match status" value="1"/>
</dbReference>
<dbReference type="SUPFAM" id="SSF51182">
    <property type="entry name" value="RmlC-like cupins"/>
    <property type="match status" value="1"/>
</dbReference>